<accession>A0A8X6XG16</accession>
<dbReference type="AlphaFoldDB" id="A0A8X6XG16"/>
<evidence type="ECO:0000313" key="1">
    <source>
        <dbReference type="EMBL" id="GFY52017.1"/>
    </source>
</evidence>
<proteinExistence type="predicted"/>
<organism evidence="1 2">
    <name type="scientific">Trichonephila inaurata madagascariensis</name>
    <dbReference type="NCBI Taxonomy" id="2747483"/>
    <lineage>
        <taxon>Eukaryota</taxon>
        <taxon>Metazoa</taxon>
        <taxon>Ecdysozoa</taxon>
        <taxon>Arthropoda</taxon>
        <taxon>Chelicerata</taxon>
        <taxon>Arachnida</taxon>
        <taxon>Araneae</taxon>
        <taxon>Araneomorphae</taxon>
        <taxon>Entelegynae</taxon>
        <taxon>Araneoidea</taxon>
        <taxon>Nephilidae</taxon>
        <taxon>Trichonephila</taxon>
        <taxon>Trichonephila inaurata</taxon>
    </lineage>
</organism>
<dbReference type="Proteomes" id="UP000886998">
    <property type="component" value="Unassembled WGS sequence"/>
</dbReference>
<gene>
    <name evidence="1" type="ORF">TNIN_175291</name>
</gene>
<sequence>MDYIIFISERKIDEPLNQESQNVLEAEIASQLFKMTMNNSHESRIPKDKIPHEIHTFSFLHVFINDSKTDYLHSLHKWISNKELKSKSVVSPPSTLATVSA</sequence>
<reference evidence="1" key="1">
    <citation type="submission" date="2020-08" db="EMBL/GenBank/DDBJ databases">
        <title>Multicomponent nature underlies the extraordinary mechanical properties of spider dragline silk.</title>
        <authorList>
            <person name="Kono N."/>
            <person name="Nakamura H."/>
            <person name="Mori M."/>
            <person name="Yoshida Y."/>
            <person name="Ohtoshi R."/>
            <person name="Malay A.D."/>
            <person name="Moran D.A.P."/>
            <person name="Tomita M."/>
            <person name="Numata K."/>
            <person name="Arakawa K."/>
        </authorList>
    </citation>
    <scope>NUCLEOTIDE SEQUENCE</scope>
</reference>
<comment type="caution">
    <text evidence="1">The sequence shown here is derived from an EMBL/GenBank/DDBJ whole genome shotgun (WGS) entry which is preliminary data.</text>
</comment>
<dbReference type="EMBL" id="BMAV01008423">
    <property type="protein sequence ID" value="GFY52017.1"/>
    <property type="molecule type" value="Genomic_DNA"/>
</dbReference>
<name>A0A8X6XG16_9ARAC</name>
<protein>
    <submittedName>
        <fullName evidence="1">Uncharacterized protein</fullName>
    </submittedName>
</protein>
<evidence type="ECO:0000313" key="2">
    <source>
        <dbReference type="Proteomes" id="UP000886998"/>
    </source>
</evidence>
<keyword evidence="2" id="KW-1185">Reference proteome</keyword>